<evidence type="ECO:0000256" key="2">
    <source>
        <dbReference type="ARBA" id="ARBA00022803"/>
    </source>
</evidence>
<evidence type="ECO:0000256" key="4">
    <source>
        <dbReference type="SAM" id="SignalP"/>
    </source>
</evidence>
<protein>
    <submittedName>
        <fullName evidence="5">Tetratricopeptide repeat protein</fullName>
    </submittedName>
</protein>
<dbReference type="Gene3D" id="1.25.40.10">
    <property type="entry name" value="Tetratricopeptide repeat domain"/>
    <property type="match status" value="1"/>
</dbReference>
<dbReference type="Proteomes" id="UP000282125">
    <property type="component" value="Unassembled WGS sequence"/>
</dbReference>
<dbReference type="SMART" id="SM00028">
    <property type="entry name" value="TPR"/>
    <property type="match status" value="3"/>
</dbReference>
<dbReference type="RefSeq" id="WP_124964558.1">
    <property type="nucleotide sequence ID" value="NZ_RRAZ01000010.1"/>
</dbReference>
<dbReference type="SUPFAM" id="SSF48452">
    <property type="entry name" value="TPR-like"/>
    <property type="match status" value="1"/>
</dbReference>
<feature type="signal peptide" evidence="4">
    <location>
        <begin position="1"/>
        <end position="25"/>
    </location>
</feature>
<evidence type="ECO:0000256" key="3">
    <source>
        <dbReference type="PROSITE-ProRule" id="PRU00339"/>
    </source>
</evidence>
<keyword evidence="2 3" id="KW-0802">TPR repeat</keyword>
<dbReference type="InterPro" id="IPR011990">
    <property type="entry name" value="TPR-like_helical_dom_sf"/>
</dbReference>
<dbReference type="GO" id="GO:0016020">
    <property type="term" value="C:membrane"/>
    <property type="evidence" value="ECO:0007669"/>
    <property type="project" value="TreeGrafter"/>
</dbReference>
<dbReference type="PANTHER" id="PTHR45831:SF2">
    <property type="entry name" value="LD24721P"/>
    <property type="match status" value="1"/>
</dbReference>
<gene>
    <name evidence="5" type="ORF">EG244_08395</name>
</gene>
<dbReference type="InterPro" id="IPR047150">
    <property type="entry name" value="SGT"/>
</dbReference>
<dbReference type="Pfam" id="PF13432">
    <property type="entry name" value="TPR_16"/>
    <property type="match status" value="1"/>
</dbReference>
<dbReference type="GO" id="GO:0060090">
    <property type="term" value="F:molecular adaptor activity"/>
    <property type="evidence" value="ECO:0007669"/>
    <property type="project" value="TreeGrafter"/>
</dbReference>
<sequence>MKRAFAILNLAVAAALTLPGGVVFAQTRAEVLLGDLARPENEGWRRTERQLIEEWSKSGSAALDLLLKRGRDALAEGDYDKAIGHLTALTDHAPEFAEGYNLRASAYFRSGRYGPAVADLQRALELNPQNFVALAGIGAILEETGQKAKALQAYRAALAIHPRQDDVKKAAQRLDDALSGQKI</sequence>
<dbReference type="PROSITE" id="PS50005">
    <property type="entry name" value="TPR"/>
    <property type="match status" value="2"/>
</dbReference>
<evidence type="ECO:0000313" key="5">
    <source>
        <dbReference type="EMBL" id="RRH75495.1"/>
    </source>
</evidence>
<dbReference type="GO" id="GO:0072380">
    <property type="term" value="C:TRC complex"/>
    <property type="evidence" value="ECO:0007669"/>
    <property type="project" value="TreeGrafter"/>
</dbReference>
<dbReference type="GO" id="GO:0006620">
    <property type="term" value="P:post-translational protein targeting to endoplasmic reticulum membrane"/>
    <property type="evidence" value="ECO:0007669"/>
    <property type="project" value="TreeGrafter"/>
</dbReference>
<accession>A0A3P3DMU9</accession>
<evidence type="ECO:0000256" key="1">
    <source>
        <dbReference type="ARBA" id="ARBA00022737"/>
    </source>
</evidence>
<dbReference type="InterPro" id="IPR019734">
    <property type="entry name" value="TPR_rpt"/>
</dbReference>
<feature type="repeat" description="TPR" evidence="3">
    <location>
        <begin position="131"/>
        <end position="164"/>
    </location>
</feature>
<comment type="caution">
    <text evidence="5">The sequence shown here is derived from an EMBL/GenBank/DDBJ whole genome shotgun (WGS) entry which is preliminary data.</text>
</comment>
<keyword evidence="4" id="KW-0732">Signal</keyword>
<evidence type="ECO:0000313" key="6">
    <source>
        <dbReference type="Proteomes" id="UP000282125"/>
    </source>
</evidence>
<name>A0A3P3DMU9_9RHOB</name>
<dbReference type="PROSITE" id="PS50293">
    <property type="entry name" value="TPR_REGION"/>
    <property type="match status" value="1"/>
</dbReference>
<keyword evidence="6" id="KW-1185">Reference proteome</keyword>
<feature type="repeat" description="TPR" evidence="3">
    <location>
        <begin position="97"/>
        <end position="130"/>
    </location>
</feature>
<reference evidence="5 6" key="1">
    <citation type="submission" date="2018-11" db="EMBL/GenBank/DDBJ databases">
        <title>Gemmobacter sp. nov., YIM 102744-1 draft genome.</title>
        <authorList>
            <person name="Li G."/>
            <person name="Jiang Y."/>
        </authorList>
    </citation>
    <scope>NUCLEOTIDE SEQUENCE [LARGE SCALE GENOMIC DNA]</scope>
    <source>
        <strain evidence="5 6">YIM 102744-1</strain>
    </source>
</reference>
<feature type="chain" id="PRO_5017925714" evidence="4">
    <location>
        <begin position="26"/>
        <end position="183"/>
    </location>
</feature>
<organism evidence="5 6">
    <name type="scientific">Falsigemmobacter faecalis</name>
    <dbReference type="NCBI Taxonomy" id="2488730"/>
    <lineage>
        <taxon>Bacteria</taxon>
        <taxon>Pseudomonadati</taxon>
        <taxon>Pseudomonadota</taxon>
        <taxon>Alphaproteobacteria</taxon>
        <taxon>Rhodobacterales</taxon>
        <taxon>Paracoccaceae</taxon>
        <taxon>Falsigemmobacter</taxon>
    </lineage>
</organism>
<dbReference type="OrthoDB" id="9815010at2"/>
<dbReference type="EMBL" id="RRAZ01000010">
    <property type="protein sequence ID" value="RRH75495.1"/>
    <property type="molecule type" value="Genomic_DNA"/>
</dbReference>
<dbReference type="AlphaFoldDB" id="A0A3P3DMU9"/>
<dbReference type="Pfam" id="PF13181">
    <property type="entry name" value="TPR_8"/>
    <property type="match status" value="1"/>
</dbReference>
<proteinExistence type="predicted"/>
<dbReference type="PANTHER" id="PTHR45831">
    <property type="entry name" value="LD24721P"/>
    <property type="match status" value="1"/>
</dbReference>
<keyword evidence="1" id="KW-0677">Repeat</keyword>